<accession>A0A1I7WT98</accession>
<dbReference type="InterPro" id="IPR027417">
    <property type="entry name" value="P-loop_NTPase"/>
</dbReference>
<organism evidence="2 3">
    <name type="scientific">Heterorhabditis bacteriophora</name>
    <name type="common">Entomopathogenic nematode worm</name>
    <dbReference type="NCBI Taxonomy" id="37862"/>
    <lineage>
        <taxon>Eukaryota</taxon>
        <taxon>Metazoa</taxon>
        <taxon>Ecdysozoa</taxon>
        <taxon>Nematoda</taxon>
        <taxon>Chromadorea</taxon>
        <taxon>Rhabditida</taxon>
        <taxon>Rhabditina</taxon>
        <taxon>Rhabditomorpha</taxon>
        <taxon>Strongyloidea</taxon>
        <taxon>Heterorhabditidae</taxon>
        <taxon>Heterorhabditis</taxon>
    </lineage>
</organism>
<dbReference type="Gene3D" id="3.40.50.300">
    <property type="entry name" value="P-loop containing nucleotide triphosphate hydrolases"/>
    <property type="match status" value="1"/>
</dbReference>
<dbReference type="InterPro" id="IPR039421">
    <property type="entry name" value="Type_1_exporter"/>
</dbReference>
<evidence type="ECO:0000313" key="2">
    <source>
        <dbReference type="Proteomes" id="UP000095283"/>
    </source>
</evidence>
<evidence type="ECO:0000256" key="1">
    <source>
        <dbReference type="SAM" id="MobiDB-lite"/>
    </source>
</evidence>
<dbReference type="Proteomes" id="UP000095283">
    <property type="component" value="Unplaced"/>
</dbReference>
<dbReference type="AlphaFoldDB" id="A0A1I7WT98"/>
<dbReference type="GO" id="GO:0015421">
    <property type="term" value="F:ABC-type oligopeptide transporter activity"/>
    <property type="evidence" value="ECO:0007669"/>
    <property type="project" value="TreeGrafter"/>
</dbReference>
<name>A0A1I7WT98_HETBA</name>
<dbReference type="PANTHER" id="PTHR43394:SF1">
    <property type="entry name" value="ATP-BINDING CASSETTE SUB-FAMILY B MEMBER 10, MITOCHONDRIAL"/>
    <property type="match status" value="1"/>
</dbReference>
<dbReference type="PANTHER" id="PTHR43394">
    <property type="entry name" value="ATP-DEPENDENT PERMEASE MDL1, MITOCHONDRIAL"/>
    <property type="match status" value="1"/>
</dbReference>
<feature type="region of interest" description="Disordered" evidence="1">
    <location>
        <begin position="109"/>
        <end position="139"/>
    </location>
</feature>
<dbReference type="SUPFAM" id="SSF52540">
    <property type="entry name" value="P-loop containing nucleoside triphosphate hydrolases"/>
    <property type="match status" value="1"/>
</dbReference>
<proteinExistence type="predicted"/>
<protein>
    <submittedName>
        <fullName evidence="3">ABC transmembrane type-1 domain-containing protein</fullName>
    </submittedName>
</protein>
<keyword evidence="2" id="KW-1185">Reference proteome</keyword>
<sequence>MWIFFHLRRLCITSHCFIHLKDIVKAAQMANAHGFIMQTTSKYDTNVGEKGSQMSGEMKFIENIQQITINQNIDIQGRVDQMGTHEELLRQPGTYATLVQRQMMGDQRVRGGFSALPPPPPPATSRWNISSGENVKFKE</sequence>
<dbReference type="WBParaSite" id="Hba_08425">
    <property type="protein sequence ID" value="Hba_08425"/>
    <property type="gene ID" value="Hba_08425"/>
</dbReference>
<evidence type="ECO:0000313" key="3">
    <source>
        <dbReference type="WBParaSite" id="Hba_08425"/>
    </source>
</evidence>
<reference evidence="3" key="1">
    <citation type="submission" date="2016-11" db="UniProtKB">
        <authorList>
            <consortium name="WormBaseParasite"/>
        </authorList>
    </citation>
    <scope>IDENTIFICATION</scope>
</reference>